<evidence type="ECO:0000313" key="1">
    <source>
        <dbReference type="EMBL" id="GIF79396.1"/>
    </source>
</evidence>
<evidence type="ECO:0000313" key="2">
    <source>
        <dbReference type="Proteomes" id="UP000601223"/>
    </source>
</evidence>
<comment type="caution">
    <text evidence="1">The sequence shown here is derived from an EMBL/GenBank/DDBJ whole genome shotgun (WGS) entry which is preliminary data.</text>
</comment>
<dbReference type="EMBL" id="BONF01000005">
    <property type="protein sequence ID" value="GIF79396.1"/>
    <property type="molecule type" value="Genomic_DNA"/>
</dbReference>
<organism evidence="1 2">
    <name type="scientific">Catellatospora bangladeshensis</name>
    <dbReference type="NCBI Taxonomy" id="310355"/>
    <lineage>
        <taxon>Bacteria</taxon>
        <taxon>Bacillati</taxon>
        <taxon>Actinomycetota</taxon>
        <taxon>Actinomycetes</taxon>
        <taxon>Micromonosporales</taxon>
        <taxon>Micromonosporaceae</taxon>
        <taxon>Catellatospora</taxon>
    </lineage>
</organism>
<accession>A0A8J3JEX6</accession>
<proteinExistence type="predicted"/>
<dbReference type="AlphaFoldDB" id="A0A8J3JEX6"/>
<keyword evidence="2" id="KW-1185">Reference proteome</keyword>
<dbReference type="RefSeq" id="WP_203741781.1">
    <property type="nucleotide sequence ID" value="NZ_BONF01000005.1"/>
</dbReference>
<name>A0A8J3JEX6_9ACTN</name>
<gene>
    <name evidence="1" type="ORF">Cba03nite_07450</name>
</gene>
<sequence>MSGPGVVVEVIVLSEQAGVLYYRDLRTPVAGGAHPDDVARQLAGLSPCTEGGLLHSTSWRVAEGTVVLTYAALPDLRPRDTRPVQLDAASTGAHPLTPSPLSVDLDAVAAHACRHLALLAVTDGTVAAAARQLPRLWEPIGKLSPGPAGALGAVGA</sequence>
<dbReference type="Proteomes" id="UP000601223">
    <property type="component" value="Unassembled WGS sequence"/>
</dbReference>
<protein>
    <submittedName>
        <fullName evidence="1">Uncharacterized protein</fullName>
    </submittedName>
</protein>
<reference evidence="1 2" key="1">
    <citation type="submission" date="2021-01" db="EMBL/GenBank/DDBJ databases">
        <title>Whole genome shotgun sequence of Catellatospora bangladeshensis NBRC 107357.</title>
        <authorList>
            <person name="Komaki H."/>
            <person name="Tamura T."/>
        </authorList>
    </citation>
    <scope>NUCLEOTIDE SEQUENCE [LARGE SCALE GENOMIC DNA]</scope>
    <source>
        <strain evidence="1 2">NBRC 107357</strain>
    </source>
</reference>